<reference evidence="2 3" key="1">
    <citation type="submission" date="2019-01" db="EMBL/GenBank/DDBJ databases">
        <title>A draft genome assembly of the solar-powered sea slug Elysia chlorotica.</title>
        <authorList>
            <person name="Cai H."/>
            <person name="Li Q."/>
            <person name="Fang X."/>
            <person name="Li J."/>
            <person name="Curtis N.E."/>
            <person name="Altenburger A."/>
            <person name="Shibata T."/>
            <person name="Feng M."/>
            <person name="Maeda T."/>
            <person name="Schwartz J.A."/>
            <person name="Shigenobu S."/>
            <person name="Lundholm N."/>
            <person name="Nishiyama T."/>
            <person name="Yang H."/>
            <person name="Hasebe M."/>
            <person name="Li S."/>
            <person name="Pierce S.K."/>
            <person name="Wang J."/>
        </authorList>
    </citation>
    <scope>NUCLEOTIDE SEQUENCE [LARGE SCALE GENOMIC DNA]</scope>
    <source>
        <strain evidence="2">EC2010</strain>
        <tissue evidence="2">Whole organism of an adult</tissue>
    </source>
</reference>
<feature type="non-terminal residue" evidence="2">
    <location>
        <position position="1"/>
    </location>
</feature>
<dbReference type="AlphaFoldDB" id="A0A433U4W6"/>
<dbReference type="Proteomes" id="UP000271974">
    <property type="component" value="Unassembled WGS sequence"/>
</dbReference>
<dbReference type="EMBL" id="RQTK01000072">
    <property type="protein sequence ID" value="RUS88851.1"/>
    <property type="molecule type" value="Genomic_DNA"/>
</dbReference>
<organism evidence="2 3">
    <name type="scientific">Elysia chlorotica</name>
    <name type="common">Eastern emerald elysia</name>
    <name type="synonym">Sea slug</name>
    <dbReference type="NCBI Taxonomy" id="188477"/>
    <lineage>
        <taxon>Eukaryota</taxon>
        <taxon>Metazoa</taxon>
        <taxon>Spiralia</taxon>
        <taxon>Lophotrochozoa</taxon>
        <taxon>Mollusca</taxon>
        <taxon>Gastropoda</taxon>
        <taxon>Heterobranchia</taxon>
        <taxon>Euthyneura</taxon>
        <taxon>Panpulmonata</taxon>
        <taxon>Sacoglossa</taxon>
        <taxon>Placobranchoidea</taxon>
        <taxon>Plakobranchidae</taxon>
        <taxon>Elysia</taxon>
    </lineage>
</organism>
<evidence type="ECO:0000313" key="2">
    <source>
        <dbReference type="EMBL" id="RUS88851.1"/>
    </source>
</evidence>
<name>A0A433U4W6_ELYCH</name>
<feature type="region of interest" description="Disordered" evidence="1">
    <location>
        <begin position="1"/>
        <end position="36"/>
    </location>
</feature>
<feature type="region of interest" description="Disordered" evidence="1">
    <location>
        <begin position="95"/>
        <end position="142"/>
    </location>
</feature>
<comment type="caution">
    <text evidence="2">The sequence shown here is derived from an EMBL/GenBank/DDBJ whole genome shotgun (WGS) entry which is preliminary data.</text>
</comment>
<evidence type="ECO:0000256" key="1">
    <source>
        <dbReference type="SAM" id="MobiDB-lite"/>
    </source>
</evidence>
<feature type="compositionally biased region" description="Polar residues" evidence="1">
    <location>
        <begin position="113"/>
        <end position="136"/>
    </location>
</feature>
<accession>A0A433U4W6</accession>
<gene>
    <name evidence="2" type="ORF">EGW08_003396</name>
</gene>
<sequence>CQQTVTKEVESQTECGIPNPHADPDPHPHYDTAVPRPQDVHLYHTGFDDVYENTVDVADVTGVQYPADVEGVRYVTGVTDVTDASLRESGTYMIPDCTGRHAPEPEPDFYELKQSSGSTSSVPDTAETSTYNNLNYAMSKCR</sequence>
<protein>
    <submittedName>
        <fullName evidence="2">Uncharacterized protein</fullName>
    </submittedName>
</protein>
<evidence type="ECO:0000313" key="3">
    <source>
        <dbReference type="Proteomes" id="UP000271974"/>
    </source>
</evidence>
<keyword evidence="3" id="KW-1185">Reference proteome</keyword>
<proteinExistence type="predicted"/>